<dbReference type="EMBL" id="RBAH01000012">
    <property type="protein sequence ID" value="RKN82148.1"/>
    <property type="molecule type" value="Genomic_DNA"/>
</dbReference>
<dbReference type="Pfam" id="PF04237">
    <property type="entry name" value="YjbR"/>
    <property type="match status" value="1"/>
</dbReference>
<comment type="caution">
    <text evidence="1">The sequence shown here is derived from an EMBL/GenBank/DDBJ whole genome shotgun (WGS) entry which is preliminary data.</text>
</comment>
<dbReference type="SUPFAM" id="SSF142906">
    <property type="entry name" value="YjbR-like"/>
    <property type="match status" value="1"/>
</dbReference>
<dbReference type="OrthoDB" id="277063at2"/>
<dbReference type="AlphaFoldDB" id="A0A3B0CC66"/>
<dbReference type="GO" id="GO:0003677">
    <property type="term" value="F:DNA binding"/>
    <property type="evidence" value="ECO:0007669"/>
    <property type="project" value="UniProtKB-KW"/>
</dbReference>
<organism evidence="1 2">
    <name type="scientific">Paenibacillus ginsengarvi</name>
    <dbReference type="NCBI Taxonomy" id="400777"/>
    <lineage>
        <taxon>Bacteria</taxon>
        <taxon>Bacillati</taxon>
        <taxon>Bacillota</taxon>
        <taxon>Bacilli</taxon>
        <taxon>Bacillales</taxon>
        <taxon>Paenibacillaceae</taxon>
        <taxon>Paenibacillus</taxon>
    </lineage>
</organism>
<name>A0A3B0CC66_9BACL</name>
<evidence type="ECO:0000313" key="1">
    <source>
        <dbReference type="EMBL" id="RKN82148.1"/>
    </source>
</evidence>
<dbReference type="InterPro" id="IPR038056">
    <property type="entry name" value="YjbR-like_sf"/>
</dbReference>
<evidence type="ECO:0000313" key="2">
    <source>
        <dbReference type="Proteomes" id="UP000282311"/>
    </source>
</evidence>
<keyword evidence="1" id="KW-0238">DNA-binding</keyword>
<proteinExistence type="predicted"/>
<dbReference type="RefSeq" id="WP_120748531.1">
    <property type="nucleotide sequence ID" value="NZ_RBAH01000012.1"/>
</dbReference>
<dbReference type="InterPro" id="IPR058532">
    <property type="entry name" value="YjbR/MT2646/Rv2570-like"/>
</dbReference>
<accession>A0A3B0CC66</accession>
<protein>
    <submittedName>
        <fullName evidence="1">MmcQ/YjbR family DNA-binding protein</fullName>
    </submittedName>
</protein>
<sequence length="128" mass="14718">MERQLKSPNSINMLQNVRRICAGLPEAEELVDGFGHSVFKVRGKSFVMMGEVDNGDANLSFKSDRENQEILTRQEGFYRTPYIGQHGWVSIKNPQQWDELGDLLQEAYLRAAPKRLVRLFMDEQESKG</sequence>
<gene>
    <name evidence="1" type="ORF">D7M11_17485</name>
</gene>
<dbReference type="Gene3D" id="3.90.1150.30">
    <property type="match status" value="1"/>
</dbReference>
<dbReference type="Proteomes" id="UP000282311">
    <property type="component" value="Unassembled WGS sequence"/>
</dbReference>
<keyword evidence="2" id="KW-1185">Reference proteome</keyword>
<reference evidence="1 2" key="1">
    <citation type="journal article" date="2007" name="Int. J. Syst. Evol. Microbiol.">
        <title>Paenibacillus ginsengarvi sp. nov., isolated from soil from ginseng cultivation.</title>
        <authorList>
            <person name="Yoon M.H."/>
            <person name="Ten L.N."/>
            <person name="Im W.T."/>
        </authorList>
    </citation>
    <scope>NUCLEOTIDE SEQUENCE [LARGE SCALE GENOMIC DNA]</scope>
    <source>
        <strain evidence="1 2">KCTC 13059</strain>
    </source>
</reference>